<accession>A0A0E3WTV8</accession>
<dbReference type="OrthoDB" id="142348at2157"/>
<dbReference type="InterPro" id="IPR036390">
    <property type="entry name" value="WH_DNA-bd_sf"/>
</dbReference>
<gene>
    <name evidence="2" type="ORF">MSHOH_0947</name>
</gene>
<organism evidence="2 3">
    <name type="scientific">Methanosarcina horonobensis HB-1 = JCM 15518</name>
    <dbReference type="NCBI Taxonomy" id="1434110"/>
    <lineage>
        <taxon>Archaea</taxon>
        <taxon>Methanobacteriati</taxon>
        <taxon>Methanobacteriota</taxon>
        <taxon>Stenosarchaea group</taxon>
        <taxon>Methanomicrobia</taxon>
        <taxon>Methanosarcinales</taxon>
        <taxon>Methanosarcinaceae</taxon>
        <taxon>Methanosarcina</taxon>
    </lineage>
</organism>
<protein>
    <recommendedName>
        <fullName evidence="1">DUF7343 domain-containing protein</fullName>
    </recommendedName>
</protein>
<dbReference type="PATRIC" id="fig|1434110.4.peg.1179"/>
<evidence type="ECO:0000313" key="3">
    <source>
        <dbReference type="Proteomes" id="UP000033101"/>
    </source>
</evidence>
<dbReference type="EMBL" id="CP009516">
    <property type="protein sequence ID" value="AKB77430.1"/>
    <property type="molecule type" value="Genomic_DNA"/>
</dbReference>
<feature type="domain" description="DUF7343" evidence="1">
    <location>
        <begin position="138"/>
        <end position="195"/>
    </location>
</feature>
<dbReference type="KEGG" id="mhor:MSHOH_0947"/>
<dbReference type="SUPFAM" id="SSF46785">
    <property type="entry name" value="Winged helix' DNA-binding domain"/>
    <property type="match status" value="1"/>
</dbReference>
<keyword evidence="3" id="KW-1185">Reference proteome</keyword>
<dbReference type="Pfam" id="PF24034">
    <property type="entry name" value="DUF7343"/>
    <property type="match status" value="1"/>
</dbReference>
<dbReference type="AlphaFoldDB" id="A0A0E3WTV8"/>
<sequence>MLAVGILLLSSIIAIDLLLEDTPVVIQLEGDTFKVVDIPYVYTVKEAYILLFSGFIGGLALAQVLRSSGLQDPVFSVTGPAAHVKALNFAAEEVGEDKFEILERRFEFSHENACVEKLLPDKPNICPTDVLLRALEGDERKAVELIAAKGGRILQNELVNSLDFSKAKVSRVLMNLERRGIITKRKYGLTNCISIADELKDNSRIKDAGTKNTGMEGE</sequence>
<name>A0A0E3WTV8_9EURY</name>
<proteinExistence type="predicted"/>
<dbReference type="Gene3D" id="1.10.10.10">
    <property type="entry name" value="Winged helix-like DNA-binding domain superfamily/Winged helix DNA-binding domain"/>
    <property type="match status" value="1"/>
</dbReference>
<dbReference type="RefSeq" id="WP_048137853.1">
    <property type="nucleotide sequence ID" value="NZ_CP009516.1"/>
</dbReference>
<dbReference type="InterPro" id="IPR036388">
    <property type="entry name" value="WH-like_DNA-bd_sf"/>
</dbReference>
<dbReference type="STRING" id="1434110.MSHOH_0947"/>
<evidence type="ECO:0000313" key="2">
    <source>
        <dbReference type="EMBL" id="AKB77430.1"/>
    </source>
</evidence>
<dbReference type="GeneID" id="24830108"/>
<dbReference type="Proteomes" id="UP000033101">
    <property type="component" value="Chromosome"/>
</dbReference>
<evidence type="ECO:0000259" key="1">
    <source>
        <dbReference type="Pfam" id="PF24034"/>
    </source>
</evidence>
<dbReference type="HOGENOM" id="CLU_1418705_0_0_2"/>
<reference evidence="2 3" key="1">
    <citation type="submission" date="2014-07" db="EMBL/GenBank/DDBJ databases">
        <title>Methanogenic archaea and the global carbon cycle.</title>
        <authorList>
            <person name="Henriksen J.R."/>
            <person name="Luke J."/>
            <person name="Reinhart S."/>
            <person name="Benedict M.N."/>
            <person name="Youngblut N.D."/>
            <person name="Metcalf M.E."/>
            <person name="Whitaker R.J."/>
            <person name="Metcalf W.W."/>
        </authorList>
    </citation>
    <scope>NUCLEOTIDE SEQUENCE [LARGE SCALE GENOMIC DNA]</scope>
    <source>
        <strain evidence="2 3">HB-1</strain>
    </source>
</reference>
<dbReference type="InterPro" id="IPR055767">
    <property type="entry name" value="DUF7343"/>
</dbReference>